<dbReference type="WBParaSite" id="ASIM_0001352401-mRNA-1">
    <property type="protein sequence ID" value="ASIM_0001352401-mRNA-1"/>
    <property type="gene ID" value="ASIM_0001352401"/>
</dbReference>
<feature type="domain" description="Sushi" evidence="5">
    <location>
        <begin position="289"/>
        <end position="348"/>
    </location>
</feature>
<feature type="domain" description="Sushi" evidence="5">
    <location>
        <begin position="18"/>
        <end position="79"/>
    </location>
</feature>
<feature type="disulfide bond" evidence="4">
    <location>
        <begin position="181"/>
        <end position="208"/>
    </location>
</feature>
<evidence type="ECO:0000313" key="7">
    <source>
        <dbReference type="Proteomes" id="UP000267096"/>
    </source>
</evidence>
<dbReference type="EMBL" id="UYRR01031283">
    <property type="protein sequence ID" value="VDK48534.1"/>
    <property type="molecule type" value="Genomic_DNA"/>
</dbReference>
<dbReference type="Proteomes" id="UP000267096">
    <property type="component" value="Unassembled WGS sequence"/>
</dbReference>
<feature type="disulfide bond" evidence="4">
    <location>
        <begin position="254"/>
        <end position="281"/>
    </location>
</feature>
<keyword evidence="7" id="KW-1185">Reference proteome</keyword>
<keyword evidence="2" id="KW-0677">Repeat</keyword>
<protein>
    <submittedName>
        <fullName evidence="8">Sushi, von Willebrand factor type A, EGF and pentraxin domain-containing protein 1</fullName>
    </submittedName>
</protein>
<dbReference type="PROSITE" id="PS50923">
    <property type="entry name" value="SUSHI"/>
    <property type="match status" value="5"/>
</dbReference>
<evidence type="ECO:0000313" key="8">
    <source>
        <dbReference type="WBParaSite" id="ASIM_0001352401-mRNA-1"/>
    </source>
</evidence>
<dbReference type="Gene3D" id="2.10.70.10">
    <property type="entry name" value="Complement Module, domain 1"/>
    <property type="match status" value="4"/>
</dbReference>
<accession>A0A0M3JYJ7</accession>
<reference evidence="6 7" key="2">
    <citation type="submission" date="2018-11" db="EMBL/GenBank/DDBJ databases">
        <authorList>
            <consortium name="Pathogen Informatics"/>
        </authorList>
    </citation>
    <scope>NUCLEOTIDE SEQUENCE [LARGE SCALE GENOMIC DNA]</scope>
</reference>
<reference evidence="8" key="1">
    <citation type="submission" date="2017-02" db="UniProtKB">
        <authorList>
            <consortium name="WormBaseParasite"/>
        </authorList>
    </citation>
    <scope>IDENTIFICATION</scope>
</reference>
<feature type="domain" description="Sushi" evidence="5">
    <location>
        <begin position="84"/>
        <end position="147"/>
    </location>
</feature>
<feature type="disulfide bond" evidence="4">
    <location>
        <begin position="225"/>
        <end position="268"/>
    </location>
</feature>
<dbReference type="PANTHER" id="PTHR45656">
    <property type="entry name" value="PROTEIN CBR-CLEC-78"/>
    <property type="match status" value="1"/>
</dbReference>
<dbReference type="Pfam" id="PF00084">
    <property type="entry name" value="Sushi"/>
    <property type="match status" value="3"/>
</dbReference>
<evidence type="ECO:0000259" key="5">
    <source>
        <dbReference type="PROSITE" id="PS50923"/>
    </source>
</evidence>
<comment type="caution">
    <text evidence="4">Lacks conserved residue(s) required for the propagation of feature annotation.</text>
</comment>
<organism evidence="8">
    <name type="scientific">Anisakis simplex</name>
    <name type="common">Herring worm</name>
    <dbReference type="NCBI Taxonomy" id="6269"/>
    <lineage>
        <taxon>Eukaryota</taxon>
        <taxon>Metazoa</taxon>
        <taxon>Ecdysozoa</taxon>
        <taxon>Nematoda</taxon>
        <taxon>Chromadorea</taxon>
        <taxon>Rhabditida</taxon>
        <taxon>Spirurina</taxon>
        <taxon>Ascaridomorpha</taxon>
        <taxon>Ascaridoidea</taxon>
        <taxon>Anisakidae</taxon>
        <taxon>Anisakis</taxon>
        <taxon>Anisakis simplex complex</taxon>
    </lineage>
</organism>
<dbReference type="InterPro" id="IPR000436">
    <property type="entry name" value="Sushi_SCR_CCP_dom"/>
</dbReference>
<keyword evidence="3 4" id="KW-1015">Disulfide bond</keyword>
<gene>
    <name evidence="6" type="ORF">ASIM_LOCUS12952</name>
</gene>
<evidence type="ECO:0000256" key="2">
    <source>
        <dbReference type="ARBA" id="ARBA00022737"/>
    </source>
</evidence>
<keyword evidence="4" id="KW-0768">Sushi</keyword>
<feature type="disulfide bond" evidence="4">
    <location>
        <begin position="319"/>
        <end position="346"/>
    </location>
</feature>
<dbReference type="OrthoDB" id="6127264at2759"/>
<dbReference type="SMART" id="SM00032">
    <property type="entry name" value="CCP"/>
    <property type="match status" value="5"/>
</dbReference>
<evidence type="ECO:0000256" key="3">
    <source>
        <dbReference type="ARBA" id="ARBA00023157"/>
    </source>
</evidence>
<proteinExistence type="predicted"/>
<dbReference type="InterPro" id="IPR051277">
    <property type="entry name" value="SEZ6_CSMD_C4BPB_Regulators"/>
</dbReference>
<dbReference type="SUPFAM" id="SSF57535">
    <property type="entry name" value="Complement control module/SCR domain"/>
    <property type="match status" value="5"/>
</dbReference>
<dbReference type="AlphaFoldDB" id="A0A0M3JYJ7"/>
<dbReference type="CDD" id="cd00033">
    <property type="entry name" value="CCP"/>
    <property type="match status" value="4"/>
</dbReference>
<evidence type="ECO:0000256" key="4">
    <source>
        <dbReference type="PROSITE-ProRule" id="PRU00302"/>
    </source>
</evidence>
<name>A0A0M3JYJ7_ANISI</name>
<keyword evidence="1" id="KW-0732">Signal</keyword>
<feature type="disulfide bond" evidence="4">
    <location>
        <begin position="291"/>
        <end position="334"/>
    </location>
</feature>
<evidence type="ECO:0000313" key="6">
    <source>
        <dbReference type="EMBL" id="VDK48534.1"/>
    </source>
</evidence>
<sequence>MNDNNRRCSVYDVLANERTCPQMTVPNTKITYLQASIQVPFQSGTLAFLQCPFGEVSNGPTSSLCQDGFWNQQLSPCKSIQSGKACVPLPKIHDGQILYFQSSLFMQNAMGTTATLICDIGYTASGSSTTQCESSGTWKPQLGVCKNLALITCPDISVINGTISYGSLTTSKVGSIATLKCNFDAVPTGHSIVTCMPNGLWSAPMGKCIPIWSGNNPNEAFLQKCPPIKSVQNGSISYDAFRPRSKGTIAILFCDIGFTPVANAIILCQADGQWSDAFGRCDSLLSAMNRCPLLAVLNGQITYDPSVPRHVGTIAYLVCNPGFFVRIGPTTLMCQPDRAWNGTIRCNLGNCERLIEQANEQINKSNNETYVLHQTANSTDEYGFSNSM</sequence>
<feature type="domain" description="Sushi" evidence="5">
    <location>
        <begin position="223"/>
        <end position="283"/>
    </location>
</feature>
<feature type="disulfide bond" evidence="4">
    <location>
        <begin position="118"/>
        <end position="145"/>
    </location>
</feature>
<evidence type="ECO:0000256" key="1">
    <source>
        <dbReference type="ARBA" id="ARBA00022729"/>
    </source>
</evidence>
<dbReference type="InterPro" id="IPR035976">
    <property type="entry name" value="Sushi/SCR/CCP_sf"/>
</dbReference>
<feature type="domain" description="Sushi" evidence="5">
    <location>
        <begin position="151"/>
        <end position="210"/>
    </location>
</feature>
<dbReference type="PANTHER" id="PTHR45656:SF4">
    <property type="entry name" value="PROTEIN CBR-CLEC-78"/>
    <property type="match status" value="1"/>
</dbReference>